<dbReference type="Pfam" id="PF25886">
    <property type="entry name" value="Msy1"/>
    <property type="match status" value="1"/>
</dbReference>
<keyword evidence="5" id="KW-1185">Reference proteome</keyword>
<evidence type="ECO:0000256" key="1">
    <source>
        <dbReference type="SAM" id="MobiDB-lite"/>
    </source>
</evidence>
<dbReference type="PANTHER" id="PTHR31323:SF14">
    <property type="entry name" value="MECHANOSENSITIVE ION CHANNEL PROTEIN MSY2"/>
    <property type="match status" value="1"/>
</dbReference>
<evidence type="ECO:0000256" key="2">
    <source>
        <dbReference type="SAM" id="Phobius"/>
    </source>
</evidence>
<protein>
    <recommendedName>
        <fullName evidence="3">EF-hand domain-containing protein</fullName>
    </recommendedName>
</protein>
<gene>
    <name evidence="4" type="ORF">AWJ20_2384</name>
</gene>
<dbReference type="RefSeq" id="XP_018737254.1">
    <property type="nucleotide sequence ID" value="XM_018879326.1"/>
</dbReference>
<dbReference type="PROSITE" id="PS00018">
    <property type="entry name" value="EF_HAND_1"/>
    <property type="match status" value="1"/>
</dbReference>
<dbReference type="AlphaFoldDB" id="A0A161HMA7"/>
<feature type="compositionally biased region" description="Basic residues" evidence="1">
    <location>
        <begin position="294"/>
        <end position="312"/>
    </location>
</feature>
<feature type="transmembrane region" description="Helical" evidence="2">
    <location>
        <begin position="339"/>
        <end position="358"/>
    </location>
</feature>
<keyword evidence="2" id="KW-1133">Transmembrane helix</keyword>
<dbReference type="InterPro" id="IPR002048">
    <property type="entry name" value="EF_hand_dom"/>
</dbReference>
<feature type="transmembrane region" description="Helical" evidence="2">
    <location>
        <begin position="460"/>
        <end position="481"/>
    </location>
</feature>
<dbReference type="KEGG" id="slb:AWJ20_2384"/>
<dbReference type="GO" id="GO:0006874">
    <property type="term" value="P:intracellular calcium ion homeostasis"/>
    <property type="evidence" value="ECO:0007669"/>
    <property type="project" value="TreeGrafter"/>
</dbReference>
<feature type="region of interest" description="Disordered" evidence="1">
    <location>
        <begin position="986"/>
        <end position="1013"/>
    </location>
</feature>
<feature type="region of interest" description="Disordered" evidence="1">
    <location>
        <begin position="264"/>
        <end position="316"/>
    </location>
</feature>
<accession>A0A161HMA7</accession>
<evidence type="ECO:0000259" key="3">
    <source>
        <dbReference type="PROSITE" id="PS50222"/>
    </source>
</evidence>
<dbReference type="PANTHER" id="PTHR31323">
    <property type="entry name" value="MECHANOSENSITIVE ION CHANNEL PROTEIN MSY2"/>
    <property type="match status" value="1"/>
</dbReference>
<feature type="compositionally biased region" description="Basic residues" evidence="1">
    <location>
        <begin position="179"/>
        <end position="188"/>
    </location>
</feature>
<dbReference type="EMBL" id="CP014503">
    <property type="protein sequence ID" value="ANB14777.1"/>
    <property type="molecule type" value="Genomic_DNA"/>
</dbReference>
<feature type="transmembrane region" description="Helical" evidence="2">
    <location>
        <begin position="412"/>
        <end position="440"/>
    </location>
</feature>
<evidence type="ECO:0000313" key="5">
    <source>
        <dbReference type="Proteomes" id="UP000189580"/>
    </source>
</evidence>
<feature type="region of interest" description="Disordered" evidence="1">
    <location>
        <begin position="1"/>
        <end position="239"/>
    </location>
</feature>
<dbReference type="Proteomes" id="UP000189580">
    <property type="component" value="Chromosome b"/>
</dbReference>
<feature type="domain" description="EF-hand" evidence="3">
    <location>
        <begin position="636"/>
        <end position="671"/>
    </location>
</feature>
<dbReference type="GeneID" id="30034289"/>
<dbReference type="GO" id="GO:0005262">
    <property type="term" value="F:calcium channel activity"/>
    <property type="evidence" value="ECO:0007669"/>
    <property type="project" value="TreeGrafter"/>
</dbReference>
<feature type="compositionally biased region" description="Low complexity" evidence="1">
    <location>
        <begin position="988"/>
        <end position="999"/>
    </location>
</feature>
<feature type="transmembrane region" description="Helical" evidence="2">
    <location>
        <begin position="724"/>
        <end position="747"/>
    </location>
</feature>
<keyword evidence="2" id="KW-0472">Membrane</keyword>
<keyword evidence="2" id="KW-0812">Transmembrane</keyword>
<name>A0A161HMA7_9ASCO</name>
<feature type="compositionally biased region" description="Polar residues" evidence="1">
    <location>
        <begin position="221"/>
        <end position="234"/>
    </location>
</feature>
<proteinExistence type="predicted"/>
<dbReference type="InterPro" id="IPR058650">
    <property type="entry name" value="Msy1/2-like"/>
</dbReference>
<sequence>MSSDHNQTPNAGYSTPPLATAGAGVGNNSPRSIPRRAVSTETADSYHRKLYQQALPEPGQEPYHQEVSSPSQYDQHHQYQDHYQQIQNQSQGHGQQLQGPPTEQSLPNIPPSAHLAPRPVPPLALNTKHSPTSPTTATSVGVAHTEAPPSSPFTSGPTAEAAGLLPGSGANGGADLRPHRSMRSMFSRRGRDDNSSLHVTSPQIQVQPAHEDSQLHDQEKQPSSASLHPTTSIFSRKEIERHLPILMEESDSDEEMPDIKQVVSQMEHGEDRSDESGDTSRASTPDGDGDGDHRKRRGHRSKRSKRSQKKRSQTPSKFVTSMRKFYVSIISKTLITRAFIYWLPLGLILFVPLAVGAWGNPDASVGHSSLMWLFIWLEVVWGSLWISRIVAHYLPSIMGVFLGIVSPSMRKYTAILAALELPVTLVFWAFVSFITFIPLLSLNHKALKDATLTQPWQRTVNNIMVALLISSLIFLAERLFIHLLSVSFHKTRFASRIKNNKQAVSTLSLLLQAAYQVFPQFCEEFEDEDMALEGGALLEKGKKMKAFQAIAGNENMQKVVGTVHRVVGSAANVIGNVARDFRGSRSRQSSAYKVVSDALESRVMSEILASRIWKSLVLEDSESLTIEDLLEVIGTEYEDEARTLFDSLDKDSNGDLTLAEIIASVKDISRERKTIYRSLRDMDSAIGKLHSVLLFVVFIIIIIVFIGMLAPSVGTVLATLGSTLLALSFVFSVTAQEILASCVFLFVKHPLDVGDIVTIALNGVNSTMSVSEISLLYTVLKDTSTGVVRQAPNAVLNTLWIDNTTRSGPMSTPFTFTLGLPETSAEDIEVFKDRLNQFLAENHRDYMPNPYVQITNYEDLDRIALTVSVTYRNNFADGTLLGNRRTKLLKFFAECVNSIPLHIPRRADTFSNPDLPMFSNGSPPNENTKFTGGLRTRQAFGIRPVDPPTESDNGNTLDEKNDNVFTDGPLSARDQAMQDVAMAHNADRTASTTSRATTTGINRSTSRGLRRRI</sequence>
<dbReference type="OrthoDB" id="544685at2759"/>
<organism evidence="4 5">
    <name type="scientific">Sugiyamaella lignohabitans</name>
    <dbReference type="NCBI Taxonomy" id="796027"/>
    <lineage>
        <taxon>Eukaryota</taxon>
        <taxon>Fungi</taxon>
        <taxon>Dikarya</taxon>
        <taxon>Ascomycota</taxon>
        <taxon>Saccharomycotina</taxon>
        <taxon>Dipodascomycetes</taxon>
        <taxon>Dipodascales</taxon>
        <taxon>Trichomonascaceae</taxon>
        <taxon>Sugiyamaella</taxon>
    </lineage>
</organism>
<feature type="compositionally biased region" description="Polar residues" evidence="1">
    <location>
        <begin position="127"/>
        <end position="139"/>
    </location>
</feature>
<feature type="transmembrane region" description="Helical" evidence="2">
    <location>
        <begin position="370"/>
        <end position="391"/>
    </location>
</feature>
<feature type="compositionally biased region" description="Basic and acidic residues" evidence="1">
    <location>
        <begin position="209"/>
        <end position="220"/>
    </location>
</feature>
<dbReference type="GO" id="GO:0005509">
    <property type="term" value="F:calcium ion binding"/>
    <property type="evidence" value="ECO:0007669"/>
    <property type="project" value="InterPro"/>
</dbReference>
<feature type="region of interest" description="Disordered" evidence="1">
    <location>
        <begin position="941"/>
        <end position="969"/>
    </location>
</feature>
<dbReference type="InterPro" id="IPR018247">
    <property type="entry name" value="EF_Hand_1_Ca_BS"/>
</dbReference>
<feature type="compositionally biased region" description="Polar residues" evidence="1">
    <location>
        <begin position="1"/>
        <end position="13"/>
    </location>
</feature>
<evidence type="ECO:0000313" key="4">
    <source>
        <dbReference type="EMBL" id="ANB14777.1"/>
    </source>
</evidence>
<feature type="compositionally biased region" description="Low complexity" evidence="1">
    <location>
        <begin position="81"/>
        <end position="99"/>
    </location>
</feature>
<feature type="compositionally biased region" description="Polar residues" evidence="1">
    <location>
        <begin position="196"/>
        <end position="206"/>
    </location>
</feature>
<reference evidence="4 5" key="1">
    <citation type="submission" date="2016-02" db="EMBL/GenBank/DDBJ databases">
        <title>Complete genome sequence and transcriptome regulation of the pentose utilising yeast Sugiyamaella lignohabitans.</title>
        <authorList>
            <person name="Bellasio M."/>
            <person name="Peymann A."/>
            <person name="Valli M."/>
            <person name="Sipitzky M."/>
            <person name="Graf A."/>
            <person name="Sauer M."/>
            <person name="Marx H."/>
            <person name="Mattanovich D."/>
        </authorList>
    </citation>
    <scope>NUCLEOTIDE SEQUENCE [LARGE SCALE GENOMIC DNA]</scope>
    <source>
        <strain evidence="4 5">CBS 10342</strain>
    </source>
</reference>
<dbReference type="PROSITE" id="PS50222">
    <property type="entry name" value="EF_HAND_2"/>
    <property type="match status" value="1"/>
</dbReference>
<feature type="transmembrane region" description="Helical" evidence="2">
    <location>
        <begin position="692"/>
        <end position="718"/>
    </location>
</feature>